<evidence type="ECO:0000313" key="2">
    <source>
        <dbReference type="Proteomes" id="UP000658720"/>
    </source>
</evidence>
<accession>A0ABR9VTS7</accession>
<gene>
    <name evidence="1" type="ORF">IQ217_13175</name>
</gene>
<proteinExistence type="predicted"/>
<evidence type="ECO:0000313" key="1">
    <source>
        <dbReference type="EMBL" id="MBE9254770.1"/>
    </source>
</evidence>
<organism evidence="1 2">
    <name type="scientific">Synechocystis salina LEGE 00031</name>
    <dbReference type="NCBI Taxonomy" id="1828736"/>
    <lineage>
        <taxon>Bacteria</taxon>
        <taxon>Bacillati</taxon>
        <taxon>Cyanobacteriota</taxon>
        <taxon>Cyanophyceae</taxon>
        <taxon>Synechococcales</taxon>
        <taxon>Merismopediaceae</taxon>
        <taxon>Synechocystis</taxon>
    </lineage>
</organism>
<name>A0ABR9VTS7_9SYNC</name>
<dbReference type="RefSeq" id="WP_194020288.1">
    <property type="nucleotide sequence ID" value="NZ_JADEVV010000039.1"/>
</dbReference>
<dbReference type="EMBL" id="JADEVV010000039">
    <property type="protein sequence ID" value="MBE9254770.1"/>
    <property type="molecule type" value="Genomic_DNA"/>
</dbReference>
<dbReference type="Proteomes" id="UP000658720">
    <property type="component" value="Unassembled WGS sequence"/>
</dbReference>
<comment type="caution">
    <text evidence="1">The sequence shown here is derived from an EMBL/GenBank/DDBJ whole genome shotgun (WGS) entry which is preliminary data.</text>
</comment>
<sequence length="111" mass="13043">MHYTFDILGVTPVFTFFNYQQEVENNPRRSMAYLGSPECTLDGLIQATELIPEKPDWDWDAVVKTMVNFWLHHEPHIQTWRREMASFTEATLLVARVANTQVLRQEFEALL</sequence>
<reference evidence="1 2" key="1">
    <citation type="submission" date="2020-10" db="EMBL/GenBank/DDBJ databases">
        <authorList>
            <person name="Castelo-Branco R."/>
            <person name="Eusebio N."/>
            <person name="Adriana R."/>
            <person name="Vieira A."/>
            <person name="Brugerolle De Fraissinette N."/>
            <person name="Rezende De Castro R."/>
            <person name="Schneider M.P."/>
            <person name="Vasconcelos V."/>
            <person name="Leao P.N."/>
        </authorList>
    </citation>
    <scope>NUCLEOTIDE SEQUENCE [LARGE SCALE GENOMIC DNA]</scope>
    <source>
        <strain evidence="1 2">LEGE 00031</strain>
    </source>
</reference>
<keyword evidence="2" id="KW-1185">Reference proteome</keyword>
<protein>
    <submittedName>
        <fullName evidence="1">Uncharacterized protein</fullName>
    </submittedName>
</protein>